<evidence type="ECO:0000256" key="4">
    <source>
        <dbReference type="PIRSR" id="PIRSR001112-1"/>
    </source>
</evidence>
<dbReference type="Gene3D" id="3.40.50.1820">
    <property type="entry name" value="alpha/beta hydrolase"/>
    <property type="match status" value="1"/>
</dbReference>
<evidence type="ECO:0000256" key="1">
    <source>
        <dbReference type="ARBA" id="ARBA00010088"/>
    </source>
</evidence>
<dbReference type="PRINTS" id="PR00412">
    <property type="entry name" value="EPOXHYDRLASE"/>
</dbReference>
<dbReference type="InterPro" id="IPR000639">
    <property type="entry name" value="Epox_hydrolase-like"/>
</dbReference>
<dbReference type="InterPro" id="IPR016292">
    <property type="entry name" value="Epoxide_hydrolase"/>
</dbReference>
<feature type="active site" description="Proton acceptor" evidence="4">
    <location>
        <position position="367"/>
    </location>
</feature>
<evidence type="ECO:0000313" key="7">
    <source>
        <dbReference type="Proteomes" id="UP000000844"/>
    </source>
</evidence>
<accession>D3Q9S0</accession>
<comment type="similarity">
    <text evidence="1">Belongs to the peptidase S33 family.</text>
</comment>
<protein>
    <submittedName>
        <fullName evidence="6">Microsomal epoxide hydrolase</fullName>
        <ecNumber evidence="6">3.3.2.9</ecNumber>
    </submittedName>
</protein>
<dbReference type="PIRSF" id="PIRSF001112">
    <property type="entry name" value="Epoxide_hydrolase"/>
    <property type="match status" value="1"/>
</dbReference>
<dbReference type="STRING" id="446470.Snas_4978"/>
<dbReference type="GO" id="GO:0033961">
    <property type="term" value="F:cis-stilbene-oxide hydrolase activity"/>
    <property type="evidence" value="ECO:0007669"/>
    <property type="project" value="UniProtKB-EC"/>
</dbReference>
<keyword evidence="7" id="KW-1185">Reference proteome</keyword>
<evidence type="ECO:0000313" key="6">
    <source>
        <dbReference type="EMBL" id="ADD44616.1"/>
    </source>
</evidence>
<dbReference type="eggNOG" id="COG0596">
    <property type="taxonomic scope" value="Bacteria"/>
</dbReference>
<reference evidence="6 7" key="1">
    <citation type="journal article" date="2009" name="Stand. Genomic Sci.">
        <title>Complete genome sequence of Stackebrandtia nassauensis type strain (LLR-40K-21).</title>
        <authorList>
            <person name="Munk C."/>
            <person name="Lapidus A."/>
            <person name="Copeland A."/>
            <person name="Jando M."/>
            <person name="Mayilraj S."/>
            <person name="Glavina Del Rio T."/>
            <person name="Nolan M."/>
            <person name="Chen F."/>
            <person name="Lucas S."/>
            <person name="Tice H."/>
            <person name="Cheng J.F."/>
            <person name="Han C."/>
            <person name="Detter J.C."/>
            <person name="Bruce D."/>
            <person name="Goodwin L."/>
            <person name="Chain P."/>
            <person name="Pitluck S."/>
            <person name="Goker M."/>
            <person name="Ovchinikova G."/>
            <person name="Pati A."/>
            <person name="Ivanova N."/>
            <person name="Mavromatis K."/>
            <person name="Chen A."/>
            <person name="Palaniappan K."/>
            <person name="Land M."/>
            <person name="Hauser L."/>
            <person name="Chang Y.J."/>
            <person name="Jeffries C.D."/>
            <person name="Bristow J."/>
            <person name="Eisen J.A."/>
            <person name="Markowitz V."/>
            <person name="Hugenholtz P."/>
            <person name="Kyrpides N.C."/>
            <person name="Klenk H.P."/>
        </authorList>
    </citation>
    <scope>NUCLEOTIDE SEQUENCE [LARGE SCALE GENOMIC DNA]</scope>
    <source>
        <strain evidence="7">DSM 44728 / CIP 108903 / NRRL B-16338 / NBRC 102104 / LLR-40K-21</strain>
    </source>
</reference>
<feature type="domain" description="Epoxide hydrolase N-terminal" evidence="5">
    <location>
        <begin position="3"/>
        <end position="109"/>
    </location>
</feature>
<dbReference type="EC" id="3.3.2.9" evidence="6"/>
<dbReference type="HOGENOM" id="CLU_019414_0_1_11"/>
<evidence type="ECO:0000256" key="2">
    <source>
        <dbReference type="ARBA" id="ARBA00022797"/>
    </source>
</evidence>
<sequence>MSVHPFRIDIPQSEIDDLASRLDRTRWPEANPSGIGWDRGVPPEYLKGLVDHWRKEYDWRAAESRLNAFPQFRTEIDGQTIHFLHIRSAEADATPLLLTHGWPSSFVEFTGIVGPLTDPRAHGADPADAFHLVIPSLPGFGFSNPMSRPGWGNLFQVASAWKQLMERLGYDRYAAHGSDAGAGVTTMLSMLDAEHLIAGHVAGPAPFPFGPPIDTAGLSGGDLDRAERFNEFQQDGTGYLRIQATRPQTLGYSLNDSPVGQLAWIAEKFAEWTDPATELPDEAVDREQLLTLVSLYWFTQSGASSAHFTYDGMRGYAQMAQHSDTDAPPPSGAPTGVAVFAADHSIRSIVDPAGSMASWTEYPHGGHFPAMEVPGLLTEELRNFFRKW</sequence>
<dbReference type="PANTHER" id="PTHR21661">
    <property type="entry name" value="EPOXIDE HYDROLASE 1-RELATED"/>
    <property type="match status" value="1"/>
</dbReference>
<evidence type="ECO:0000259" key="5">
    <source>
        <dbReference type="Pfam" id="PF06441"/>
    </source>
</evidence>
<dbReference type="RefSeq" id="WP_013020187.1">
    <property type="nucleotide sequence ID" value="NC_013947.1"/>
</dbReference>
<dbReference type="PANTHER" id="PTHR21661:SF35">
    <property type="entry name" value="EPOXIDE HYDROLASE"/>
    <property type="match status" value="1"/>
</dbReference>
<keyword evidence="3 6" id="KW-0378">Hydrolase</keyword>
<dbReference type="Proteomes" id="UP000000844">
    <property type="component" value="Chromosome"/>
</dbReference>
<dbReference type="EMBL" id="CP001778">
    <property type="protein sequence ID" value="ADD44616.1"/>
    <property type="molecule type" value="Genomic_DNA"/>
</dbReference>
<gene>
    <name evidence="6" type="ordered locus">Snas_4978</name>
</gene>
<dbReference type="AlphaFoldDB" id="D3Q9S0"/>
<dbReference type="OrthoDB" id="27092at2"/>
<dbReference type="GO" id="GO:0097176">
    <property type="term" value="P:epoxide metabolic process"/>
    <property type="evidence" value="ECO:0007669"/>
    <property type="project" value="TreeGrafter"/>
</dbReference>
<dbReference type="InterPro" id="IPR029058">
    <property type="entry name" value="AB_hydrolase_fold"/>
</dbReference>
<dbReference type="Pfam" id="PF06441">
    <property type="entry name" value="EHN"/>
    <property type="match status" value="1"/>
</dbReference>
<name>D3Q9S0_STANL</name>
<evidence type="ECO:0000256" key="3">
    <source>
        <dbReference type="ARBA" id="ARBA00022801"/>
    </source>
</evidence>
<dbReference type="SUPFAM" id="SSF53474">
    <property type="entry name" value="alpha/beta-Hydrolases"/>
    <property type="match status" value="1"/>
</dbReference>
<feature type="active site" description="Proton donor" evidence="4">
    <location>
        <position position="310"/>
    </location>
</feature>
<feature type="active site" description="Nucleophile" evidence="4">
    <location>
        <position position="179"/>
    </location>
</feature>
<keyword evidence="2" id="KW-0058">Aromatic hydrocarbons catabolism</keyword>
<dbReference type="InterPro" id="IPR010497">
    <property type="entry name" value="Epoxide_hydro_N"/>
</dbReference>
<proteinExistence type="inferred from homology"/>
<dbReference type="KEGG" id="sna:Snas_4978"/>
<organism evidence="6 7">
    <name type="scientific">Stackebrandtia nassauensis (strain DSM 44728 / CIP 108903 / NRRL B-16338 / NBRC 102104 / LLR-40K-21)</name>
    <dbReference type="NCBI Taxonomy" id="446470"/>
    <lineage>
        <taxon>Bacteria</taxon>
        <taxon>Bacillati</taxon>
        <taxon>Actinomycetota</taxon>
        <taxon>Actinomycetes</taxon>
        <taxon>Glycomycetales</taxon>
        <taxon>Glycomycetaceae</taxon>
        <taxon>Stackebrandtia</taxon>
    </lineage>
</organism>